<dbReference type="AlphaFoldDB" id="A0AAP0FSV5"/>
<name>A0AAP0FSV5_9ASPA</name>
<accession>A0AAP0FSV5</accession>
<protein>
    <recommendedName>
        <fullName evidence="1">Putative plant transposon protein domain-containing protein</fullName>
    </recommendedName>
</protein>
<dbReference type="Pfam" id="PF20167">
    <property type="entry name" value="Transposase_32"/>
    <property type="match status" value="1"/>
</dbReference>
<comment type="caution">
    <text evidence="2">The sequence shown here is derived from an EMBL/GenBank/DDBJ whole genome shotgun (WGS) entry which is preliminary data.</text>
</comment>
<proteinExistence type="predicted"/>
<evidence type="ECO:0000313" key="3">
    <source>
        <dbReference type="Proteomes" id="UP001418222"/>
    </source>
</evidence>
<dbReference type="InterPro" id="IPR046796">
    <property type="entry name" value="Transposase_32_dom"/>
</dbReference>
<dbReference type="Proteomes" id="UP001418222">
    <property type="component" value="Unassembled WGS sequence"/>
</dbReference>
<gene>
    <name evidence="2" type="ORF">KSP39_PZI024474</name>
</gene>
<organism evidence="2 3">
    <name type="scientific">Platanthera zijinensis</name>
    <dbReference type="NCBI Taxonomy" id="2320716"/>
    <lineage>
        <taxon>Eukaryota</taxon>
        <taxon>Viridiplantae</taxon>
        <taxon>Streptophyta</taxon>
        <taxon>Embryophyta</taxon>
        <taxon>Tracheophyta</taxon>
        <taxon>Spermatophyta</taxon>
        <taxon>Magnoliopsida</taxon>
        <taxon>Liliopsida</taxon>
        <taxon>Asparagales</taxon>
        <taxon>Orchidaceae</taxon>
        <taxon>Orchidoideae</taxon>
        <taxon>Orchideae</taxon>
        <taxon>Orchidinae</taxon>
        <taxon>Platanthera</taxon>
    </lineage>
</organism>
<reference evidence="2 3" key="1">
    <citation type="journal article" date="2022" name="Nat. Plants">
        <title>Genomes of leafy and leafless Platanthera orchids illuminate the evolution of mycoheterotrophy.</title>
        <authorList>
            <person name="Li M.H."/>
            <person name="Liu K.W."/>
            <person name="Li Z."/>
            <person name="Lu H.C."/>
            <person name="Ye Q.L."/>
            <person name="Zhang D."/>
            <person name="Wang J.Y."/>
            <person name="Li Y.F."/>
            <person name="Zhong Z.M."/>
            <person name="Liu X."/>
            <person name="Yu X."/>
            <person name="Liu D.K."/>
            <person name="Tu X.D."/>
            <person name="Liu B."/>
            <person name="Hao Y."/>
            <person name="Liao X.Y."/>
            <person name="Jiang Y.T."/>
            <person name="Sun W.H."/>
            <person name="Chen J."/>
            <person name="Chen Y.Q."/>
            <person name="Ai Y."/>
            <person name="Zhai J.W."/>
            <person name="Wu S.S."/>
            <person name="Zhou Z."/>
            <person name="Hsiao Y.Y."/>
            <person name="Wu W.L."/>
            <person name="Chen Y.Y."/>
            <person name="Lin Y.F."/>
            <person name="Hsu J.L."/>
            <person name="Li C.Y."/>
            <person name="Wang Z.W."/>
            <person name="Zhao X."/>
            <person name="Zhong W.Y."/>
            <person name="Ma X.K."/>
            <person name="Ma L."/>
            <person name="Huang J."/>
            <person name="Chen G.Z."/>
            <person name="Huang M.Z."/>
            <person name="Huang L."/>
            <person name="Peng D.H."/>
            <person name="Luo Y.B."/>
            <person name="Zou S.Q."/>
            <person name="Chen S.P."/>
            <person name="Lan S."/>
            <person name="Tsai W.C."/>
            <person name="Van de Peer Y."/>
            <person name="Liu Z.J."/>
        </authorList>
    </citation>
    <scope>NUCLEOTIDE SEQUENCE [LARGE SCALE GENOMIC DNA]</scope>
    <source>
        <strain evidence="2">Lor287</strain>
    </source>
</reference>
<evidence type="ECO:0000313" key="2">
    <source>
        <dbReference type="EMBL" id="KAK8913802.1"/>
    </source>
</evidence>
<evidence type="ECO:0000259" key="1">
    <source>
        <dbReference type="Pfam" id="PF20167"/>
    </source>
</evidence>
<keyword evidence="3" id="KW-1185">Reference proteome</keyword>
<sequence length="153" mass="17306">MEKRVWSVTYAERIQTLQWEAFCHPRTEAILPIVYEFYANAKSIEGEIVTARGNEVDFSAEIISGMFNLEDQGHDNYAKILNKVSLKKITVTVCCTPTPEWASKTQKVLNTSCLTREAKVWLLFINVSIMPTRHPNTIALDKGALIYGIIKGL</sequence>
<feature type="domain" description="Putative plant transposon protein" evidence="1">
    <location>
        <begin position="17"/>
        <end position="152"/>
    </location>
</feature>
<dbReference type="EMBL" id="JBBWWQ010000021">
    <property type="protein sequence ID" value="KAK8913802.1"/>
    <property type="molecule type" value="Genomic_DNA"/>
</dbReference>